<comment type="caution">
    <text evidence="9">The sequence shown here is derived from an EMBL/GenBank/DDBJ whole genome shotgun (WGS) entry which is preliminary data.</text>
</comment>
<evidence type="ECO:0000256" key="5">
    <source>
        <dbReference type="PIRSR" id="PIRSR001430-1"/>
    </source>
</evidence>
<dbReference type="PIRSF" id="PIRSF001430">
    <property type="entry name" value="tRNA_psdUrid_synth"/>
    <property type="match status" value="1"/>
</dbReference>
<evidence type="ECO:0000256" key="6">
    <source>
        <dbReference type="PIRSR" id="PIRSR001430-2"/>
    </source>
</evidence>
<accession>A0A367ZKB9</accession>
<sequence>MIVTYDGSAFFGFQVQTGVPTIQGTLERALELVLGEKVRVHGSGRTDTGVHALGQVVLIQTACPIPVDKLIVALNGVLPPAIRIRRIEPAAPGFHPRFSARAKHYRYLFQEVAERSPFLERFVCQVEGPPLDREKMAQGAACFLGEHDFSAFTRSPASKENPVRTILESRLTPEGPALAFDVIGTGFLHNMVRNMAKALLLIGRHEMDPHEILELYRNQDRRRLGSPAPAAGLYLMRVMY</sequence>
<dbReference type="PANTHER" id="PTHR11142">
    <property type="entry name" value="PSEUDOURIDYLATE SYNTHASE"/>
    <property type="match status" value="1"/>
</dbReference>
<keyword evidence="3 4" id="KW-0413">Isomerase</keyword>
<feature type="binding site" evidence="4 6">
    <location>
        <position position="105"/>
    </location>
    <ligand>
        <name>substrate</name>
    </ligand>
</feature>
<evidence type="ECO:0000259" key="8">
    <source>
        <dbReference type="Pfam" id="PF01416"/>
    </source>
</evidence>
<dbReference type="HAMAP" id="MF_00171">
    <property type="entry name" value="TruA"/>
    <property type="match status" value="1"/>
</dbReference>
<dbReference type="PANTHER" id="PTHR11142:SF0">
    <property type="entry name" value="TRNA PSEUDOURIDINE SYNTHASE-LIKE 1"/>
    <property type="match status" value="1"/>
</dbReference>
<comment type="similarity">
    <text evidence="1 4 7">Belongs to the tRNA pseudouridine synthase TruA family.</text>
</comment>
<feature type="active site" description="Nucleophile" evidence="4 5">
    <location>
        <position position="47"/>
    </location>
</feature>
<evidence type="ECO:0000256" key="3">
    <source>
        <dbReference type="ARBA" id="ARBA00023235"/>
    </source>
</evidence>
<comment type="catalytic activity">
    <reaction evidence="4 7">
        <text>uridine(38/39/40) in tRNA = pseudouridine(38/39/40) in tRNA</text>
        <dbReference type="Rhea" id="RHEA:22376"/>
        <dbReference type="Rhea" id="RHEA-COMP:10085"/>
        <dbReference type="Rhea" id="RHEA-COMP:10087"/>
        <dbReference type="ChEBI" id="CHEBI:65314"/>
        <dbReference type="ChEBI" id="CHEBI:65315"/>
        <dbReference type="EC" id="5.4.99.12"/>
    </reaction>
</comment>
<dbReference type="InterPro" id="IPR020103">
    <property type="entry name" value="PsdUridine_synth_cat_dom_sf"/>
</dbReference>
<dbReference type="InterPro" id="IPR020097">
    <property type="entry name" value="PsdUridine_synth_TruA_a/b_dom"/>
</dbReference>
<comment type="caution">
    <text evidence="4">Lacks conserved residue(s) required for the propagation of feature annotation.</text>
</comment>
<evidence type="ECO:0000313" key="9">
    <source>
        <dbReference type="EMBL" id="RCK78574.1"/>
    </source>
</evidence>
<protein>
    <recommendedName>
        <fullName evidence="4">tRNA pseudouridine synthase A</fullName>
        <ecNumber evidence="4">5.4.99.12</ecNumber>
    </recommendedName>
    <alternativeName>
        <fullName evidence="4">tRNA pseudouridine(38-40) synthase</fullName>
    </alternativeName>
    <alternativeName>
        <fullName evidence="4">tRNA pseudouridylate synthase I</fullName>
    </alternativeName>
    <alternativeName>
        <fullName evidence="4">tRNA-uridine isomerase I</fullName>
    </alternativeName>
</protein>
<dbReference type="InterPro" id="IPR020094">
    <property type="entry name" value="TruA/RsuA/RluB/E/F_N"/>
</dbReference>
<dbReference type="EC" id="5.4.99.12" evidence="4"/>
<dbReference type="SUPFAM" id="SSF55120">
    <property type="entry name" value="Pseudouridine synthase"/>
    <property type="match status" value="1"/>
</dbReference>
<proteinExistence type="inferred from homology"/>
<keyword evidence="2 4" id="KW-0819">tRNA processing</keyword>
<dbReference type="GO" id="GO:0160147">
    <property type="term" value="F:tRNA pseudouridine(38-40) synthase activity"/>
    <property type="evidence" value="ECO:0007669"/>
    <property type="project" value="UniProtKB-EC"/>
</dbReference>
<dbReference type="InterPro" id="IPR001406">
    <property type="entry name" value="PsdUridine_synth_TruA"/>
</dbReference>
<comment type="subunit">
    <text evidence="4">Homodimer.</text>
</comment>
<dbReference type="EMBL" id="QOQW01000021">
    <property type="protein sequence ID" value="RCK78574.1"/>
    <property type="molecule type" value="Genomic_DNA"/>
</dbReference>
<dbReference type="Gene3D" id="3.30.70.580">
    <property type="entry name" value="Pseudouridine synthase I, catalytic domain, N-terminal subdomain"/>
    <property type="match status" value="1"/>
</dbReference>
<gene>
    <name evidence="4" type="primary">truA</name>
    <name evidence="9" type="ORF">OZSIB_1296</name>
</gene>
<feature type="domain" description="Pseudouridine synthase I TruA alpha/beta" evidence="8">
    <location>
        <begin position="141"/>
        <end position="240"/>
    </location>
</feature>
<organism evidence="9 10">
    <name type="scientific">Candidatus Ozemobacter sibiricus</name>
    <dbReference type="NCBI Taxonomy" id="2268124"/>
    <lineage>
        <taxon>Bacteria</taxon>
        <taxon>Candidatus Ozemobacteria</taxon>
        <taxon>Candidatus Ozemobacterales</taxon>
        <taxon>Candidatus Ozemobacteraceae</taxon>
        <taxon>Candidatus Ozemobacter</taxon>
    </lineage>
</organism>
<dbReference type="FunFam" id="3.30.70.580:FF:000001">
    <property type="entry name" value="tRNA pseudouridine synthase A"/>
    <property type="match status" value="1"/>
</dbReference>
<dbReference type="GO" id="GO:0031119">
    <property type="term" value="P:tRNA pseudouridine synthesis"/>
    <property type="evidence" value="ECO:0007669"/>
    <property type="project" value="UniProtKB-UniRule"/>
</dbReference>
<dbReference type="GO" id="GO:0003723">
    <property type="term" value="F:RNA binding"/>
    <property type="evidence" value="ECO:0007669"/>
    <property type="project" value="InterPro"/>
</dbReference>
<evidence type="ECO:0000256" key="2">
    <source>
        <dbReference type="ARBA" id="ARBA00022694"/>
    </source>
</evidence>
<dbReference type="Pfam" id="PF01416">
    <property type="entry name" value="PseudoU_synth_1"/>
    <property type="match status" value="2"/>
</dbReference>
<evidence type="ECO:0000313" key="10">
    <source>
        <dbReference type="Proteomes" id="UP000252355"/>
    </source>
</evidence>
<comment type="function">
    <text evidence="4">Formation of pseudouridine at positions 38, 39 and 40 in the anticodon stem and loop of transfer RNAs.</text>
</comment>
<dbReference type="InterPro" id="IPR020095">
    <property type="entry name" value="PsdUridine_synth_TruA_C"/>
</dbReference>
<evidence type="ECO:0000256" key="1">
    <source>
        <dbReference type="ARBA" id="ARBA00009375"/>
    </source>
</evidence>
<feature type="domain" description="Pseudouridine synthase I TruA alpha/beta" evidence="8">
    <location>
        <begin position="2"/>
        <end position="98"/>
    </location>
</feature>
<reference evidence="9 10" key="1">
    <citation type="submission" date="2018-05" db="EMBL/GenBank/DDBJ databases">
        <title>A metagenomic window into the 2 km-deep terrestrial subsurface aquifer revealed taxonomically and functionally diverse microbial community comprising novel uncultured bacterial lineages.</title>
        <authorList>
            <person name="Kadnikov V.V."/>
            <person name="Mardanov A.V."/>
            <person name="Beletsky A.V."/>
            <person name="Banks D."/>
            <person name="Pimenov N.V."/>
            <person name="Frank Y.A."/>
            <person name="Karnachuk O.V."/>
            <person name="Ravin N.V."/>
        </authorList>
    </citation>
    <scope>NUCLEOTIDE SEQUENCE [LARGE SCALE GENOMIC DNA]</scope>
    <source>
        <strain evidence="9">BY5</strain>
    </source>
</reference>
<dbReference type="CDD" id="cd02570">
    <property type="entry name" value="PseudoU_synth_EcTruA"/>
    <property type="match status" value="1"/>
</dbReference>
<dbReference type="Gene3D" id="3.30.70.660">
    <property type="entry name" value="Pseudouridine synthase I, catalytic domain, C-terminal subdomain"/>
    <property type="match status" value="1"/>
</dbReference>
<name>A0A367ZKB9_9BACT</name>
<evidence type="ECO:0000256" key="4">
    <source>
        <dbReference type="HAMAP-Rule" id="MF_00171"/>
    </source>
</evidence>
<dbReference type="NCBIfam" id="TIGR00071">
    <property type="entry name" value="hisT_truA"/>
    <property type="match status" value="1"/>
</dbReference>
<dbReference type="AlphaFoldDB" id="A0A367ZKB9"/>
<evidence type="ECO:0000256" key="7">
    <source>
        <dbReference type="RuleBase" id="RU003792"/>
    </source>
</evidence>
<dbReference type="Proteomes" id="UP000252355">
    <property type="component" value="Unassembled WGS sequence"/>
</dbReference>